<dbReference type="PROSITE" id="PS00184">
    <property type="entry name" value="GARS"/>
    <property type="match status" value="1"/>
</dbReference>
<dbReference type="Gene3D" id="3.30.470.20">
    <property type="entry name" value="ATP-grasp fold, B domain"/>
    <property type="match status" value="1"/>
</dbReference>
<evidence type="ECO:0000256" key="8">
    <source>
        <dbReference type="ARBA" id="ARBA00022840"/>
    </source>
</evidence>
<reference evidence="17 18" key="1">
    <citation type="journal article" date="2016" name="Stand. Genomic Sci.">
        <title>Complete genome sequence of the Antarctic Halorubrum lacusprofundi type strain ACAM 34.</title>
        <authorList>
            <person name="Anderson I.J."/>
            <person name="DasSarma P."/>
            <person name="Lucas S."/>
            <person name="Copeland A."/>
            <person name="Lapidus A."/>
            <person name="Del Rio T.G."/>
            <person name="Tice H."/>
            <person name="Dalin E."/>
            <person name="Bruce D.C."/>
            <person name="Goodwin L."/>
            <person name="Pitluck S."/>
            <person name="Sims D."/>
            <person name="Brettin T.S."/>
            <person name="Detter J.C."/>
            <person name="Han C.S."/>
            <person name="Larimer F."/>
            <person name="Hauser L."/>
            <person name="Land M."/>
            <person name="Ivanova N."/>
            <person name="Richardson P."/>
            <person name="Cavicchioli R."/>
            <person name="DasSarma S."/>
            <person name="Woese C.R."/>
            <person name="Kyrpides N.C."/>
        </authorList>
    </citation>
    <scope>NUCLEOTIDE SEQUENCE [LARGE SCALE GENOMIC DNA]</scope>
    <source>
        <strain evidence="18">ATCC 49239 / DSM 5036 / JCM 8891 / ACAM 34</strain>
    </source>
</reference>
<evidence type="ECO:0000256" key="13">
    <source>
        <dbReference type="ARBA" id="ARBA00042864"/>
    </source>
</evidence>
<keyword evidence="9" id="KW-0460">Magnesium</keyword>
<dbReference type="SMART" id="SM01209">
    <property type="entry name" value="GARS_A"/>
    <property type="match status" value="1"/>
</dbReference>
<dbReference type="Gene3D" id="3.90.600.10">
    <property type="entry name" value="Phosphoribosylglycinamide synthetase, C-terminal domain"/>
    <property type="match status" value="1"/>
</dbReference>
<comment type="cofactor">
    <cofactor evidence="1">
        <name>Mn(2+)</name>
        <dbReference type="ChEBI" id="CHEBI:29035"/>
    </cofactor>
</comment>
<dbReference type="EC" id="6.3.4.13" evidence="4 14"/>
<evidence type="ECO:0000256" key="5">
    <source>
        <dbReference type="ARBA" id="ARBA00022598"/>
    </source>
</evidence>
<dbReference type="GeneID" id="7399390"/>
<dbReference type="AlphaFoldDB" id="B9LNE9"/>
<dbReference type="EMBL" id="CP001365">
    <property type="protein sequence ID" value="ACM56887.1"/>
    <property type="molecule type" value="Genomic_DNA"/>
</dbReference>
<protein>
    <recommendedName>
        <fullName evidence="4 14">Phosphoribosylamine--glycine ligase</fullName>
        <ecNumber evidence="4 14">6.3.4.13</ecNumber>
    </recommendedName>
    <alternativeName>
        <fullName evidence="14">GARS</fullName>
    </alternativeName>
    <alternativeName>
        <fullName evidence="12 14">Glycinamide ribonucleotide synthetase</fullName>
    </alternativeName>
    <alternativeName>
        <fullName evidence="13 14">Phosphoribosylglycinamide synthetase</fullName>
    </alternativeName>
</protein>
<dbReference type="HOGENOM" id="CLU_027420_3_0_2"/>
<keyword evidence="5 14" id="KW-0436">Ligase</keyword>
<dbReference type="Gene3D" id="3.30.1490.20">
    <property type="entry name" value="ATP-grasp fold, A domain"/>
    <property type="match status" value="1"/>
</dbReference>
<dbReference type="SUPFAM" id="SSF52440">
    <property type="entry name" value="PreATP-grasp domain"/>
    <property type="match status" value="1"/>
</dbReference>
<keyword evidence="6 15" id="KW-0547">Nucleotide-binding</keyword>
<evidence type="ECO:0000256" key="11">
    <source>
        <dbReference type="ARBA" id="ARBA00038345"/>
    </source>
</evidence>
<dbReference type="NCBIfam" id="TIGR00877">
    <property type="entry name" value="purD"/>
    <property type="match status" value="1"/>
</dbReference>
<dbReference type="Pfam" id="PF01071">
    <property type="entry name" value="GARS_A"/>
    <property type="match status" value="1"/>
</dbReference>
<dbReference type="GO" id="GO:0009113">
    <property type="term" value="P:purine nucleobase biosynthetic process"/>
    <property type="evidence" value="ECO:0007669"/>
    <property type="project" value="InterPro"/>
</dbReference>
<dbReference type="PANTHER" id="PTHR43472:SF1">
    <property type="entry name" value="PHOSPHORIBOSYLAMINE--GLYCINE LIGASE, CHLOROPLASTIC"/>
    <property type="match status" value="1"/>
</dbReference>
<evidence type="ECO:0000313" key="17">
    <source>
        <dbReference type="EMBL" id="ACM56887.1"/>
    </source>
</evidence>
<dbReference type="PANTHER" id="PTHR43472">
    <property type="entry name" value="PHOSPHORIBOSYLAMINE--GLYCINE LIGASE"/>
    <property type="match status" value="1"/>
</dbReference>
<gene>
    <name evidence="14" type="primary">purD</name>
    <name evidence="17" type="ordered locus">Hlac_1295</name>
</gene>
<dbReference type="InterPro" id="IPR000115">
    <property type="entry name" value="PRibGlycinamide_synth"/>
</dbReference>
<dbReference type="InterPro" id="IPR020562">
    <property type="entry name" value="PRibGlycinamide_synth_N"/>
</dbReference>
<dbReference type="InterPro" id="IPR020559">
    <property type="entry name" value="PRibGlycinamide_synth_CS"/>
</dbReference>
<dbReference type="GO" id="GO:0046872">
    <property type="term" value="F:metal ion binding"/>
    <property type="evidence" value="ECO:0007669"/>
    <property type="project" value="InterPro"/>
</dbReference>
<dbReference type="KEGG" id="hla:Hlac_1295"/>
<dbReference type="PROSITE" id="PS50975">
    <property type="entry name" value="ATP_GRASP"/>
    <property type="match status" value="1"/>
</dbReference>
<dbReference type="Pfam" id="PF02844">
    <property type="entry name" value="GARS_N"/>
    <property type="match status" value="1"/>
</dbReference>
<proteinExistence type="inferred from homology"/>
<feature type="domain" description="ATP-grasp" evidence="16">
    <location>
        <begin position="109"/>
        <end position="310"/>
    </location>
</feature>
<dbReference type="GO" id="GO:0004637">
    <property type="term" value="F:phosphoribosylamine-glycine ligase activity"/>
    <property type="evidence" value="ECO:0007669"/>
    <property type="project" value="UniProtKB-UniRule"/>
</dbReference>
<evidence type="ECO:0000256" key="15">
    <source>
        <dbReference type="PROSITE-ProRule" id="PRU00409"/>
    </source>
</evidence>
<keyword evidence="10" id="KW-0464">Manganese</keyword>
<evidence type="ECO:0000256" key="4">
    <source>
        <dbReference type="ARBA" id="ARBA00013255"/>
    </source>
</evidence>
<dbReference type="GO" id="GO:0005524">
    <property type="term" value="F:ATP binding"/>
    <property type="evidence" value="ECO:0007669"/>
    <property type="project" value="UniProtKB-UniRule"/>
</dbReference>
<keyword evidence="18" id="KW-1185">Reference proteome</keyword>
<comment type="similarity">
    <text evidence="11 14">Belongs to the GARS family.</text>
</comment>
<dbReference type="InterPro" id="IPR020560">
    <property type="entry name" value="PRibGlycinamide_synth_C-dom"/>
</dbReference>
<evidence type="ECO:0000256" key="2">
    <source>
        <dbReference type="ARBA" id="ARBA00001946"/>
    </source>
</evidence>
<dbReference type="InterPro" id="IPR011054">
    <property type="entry name" value="Rudment_hybrid_motif"/>
</dbReference>
<dbReference type="Pfam" id="PF02843">
    <property type="entry name" value="GARS_C"/>
    <property type="match status" value="1"/>
</dbReference>
<dbReference type="RefSeq" id="WP_015910029.1">
    <property type="nucleotide sequence ID" value="NC_012029.1"/>
</dbReference>
<keyword evidence="7 14" id="KW-0658">Purine biosynthesis</keyword>
<dbReference type="UniPathway" id="UPA00074">
    <property type="reaction ID" value="UER00125"/>
</dbReference>
<dbReference type="SUPFAM" id="SSF56059">
    <property type="entry name" value="Glutathione synthetase ATP-binding domain-like"/>
    <property type="match status" value="1"/>
</dbReference>
<evidence type="ECO:0000256" key="12">
    <source>
        <dbReference type="ARBA" id="ARBA00042242"/>
    </source>
</evidence>
<keyword evidence="8 15" id="KW-0067">ATP-binding</keyword>
<comment type="pathway">
    <text evidence="3 14">Purine metabolism; IMP biosynthesis via de novo pathway; N(1)-(5-phospho-D-ribosyl)glycinamide from 5-phospho-alpha-D-ribose 1-diphosphate: step 2/2.</text>
</comment>
<evidence type="ECO:0000313" key="18">
    <source>
        <dbReference type="Proteomes" id="UP000000740"/>
    </source>
</evidence>
<evidence type="ECO:0000256" key="7">
    <source>
        <dbReference type="ARBA" id="ARBA00022755"/>
    </source>
</evidence>
<comment type="cofactor">
    <cofactor evidence="2">
        <name>Mg(2+)</name>
        <dbReference type="ChEBI" id="CHEBI:18420"/>
    </cofactor>
</comment>
<dbReference type="InterPro" id="IPR020561">
    <property type="entry name" value="PRibGlycinamid_synth_ATP-grasp"/>
</dbReference>
<evidence type="ECO:0000256" key="3">
    <source>
        <dbReference type="ARBA" id="ARBA00005174"/>
    </source>
</evidence>
<evidence type="ECO:0000256" key="14">
    <source>
        <dbReference type="HAMAP-Rule" id="MF_00138"/>
    </source>
</evidence>
<dbReference type="Gene3D" id="3.40.50.20">
    <property type="match status" value="1"/>
</dbReference>
<evidence type="ECO:0000259" key="16">
    <source>
        <dbReference type="PROSITE" id="PS50975"/>
    </source>
</evidence>
<evidence type="ECO:0000256" key="1">
    <source>
        <dbReference type="ARBA" id="ARBA00001936"/>
    </source>
</evidence>
<dbReference type="InterPro" id="IPR011761">
    <property type="entry name" value="ATP-grasp"/>
</dbReference>
<evidence type="ECO:0000256" key="9">
    <source>
        <dbReference type="ARBA" id="ARBA00022842"/>
    </source>
</evidence>
<dbReference type="SUPFAM" id="SSF51246">
    <property type="entry name" value="Rudiment single hybrid motif"/>
    <property type="match status" value="1"/>
</dbReference>
<dbReference type="Proteomes" id="UP000000740">
    <property type="component" value="Chromosome 1"/>
</dbReference>
<evidence type="ECO:0000256" key="6">
    <source>
        <dbReference type="ARBA" id="ARBA00022741"/>
    </source>
</evidence>
<comment type="catalytic activity">
    <reaction evidence="14">
        <text>5-phospho-beta-D-ribosylamine + glycine + ATP = N(1)-(5-phospho-beta-D-ribosyl)glycinamide + ADP + phosphate + H(+)</text>
        <dbReference type="Rhea" id="RHEA:17453"/>
        <dbReference type="ChEBI" id="CHEBI:15378"/>
        <dbReference type="ChEBI" id="CHEBI:30616"/>
        <dbReference type="ChEBI" id="CHEBI:43474"/>
        <dbReference type="ChEBI" id="CHEBI:57305"/>
        <dbReference type="ChEBI" id="CHEBI:58681"/>
        <dbReference type="ChEBI" id="CHEBI:143788"/>
        <dbReference type="ChEBI" id="CHEBI:456216"/>
        <dbReference type="EC" id="6.3.4.13"/>
    </reaction>
</comment>
<dbReference type="InterPro" id="IPR037123">
    <property type="entry name" value="PRibGlycinamide_synth_C_sf"/>
</dbReference>
<dbReference type="SMART" id="SM01210">
    <property type="entry name" value="GARS_C"/>
    <property type="match status" value="1"/>
</dbReference>
<dbReference type="InterPro" id="IPR013815">
    <property type="entry name" value="ATP_grasp_subdomain_1"/>
</dbReference>
<dbReference type="GO" id="GO:0006189">
    <property type="term" value="P:'de novo' IMP biosynthetic process"/>
    <property type="evidence" value="ECO:0007669"/>
    <property type="project" value="UniProtKB-UniRule"/>
</dbReference>
<name>B9LNE9_HALLT</name>
<evidence type="ECO:0000256" key="10">
    <source>
        <dbReference type="ARBA" id="ARBA00023211"/>
    </source>
</evidence>
<sequence length="427" mass="45341">MTETVLLVGGGGREHAIARAVADDCALYACASNRNPGIRRLADGFETIDETDAEAVADYATAVGADLAVIGPESALAAGVADALDEAGVYAFGPQAEEARLETDKAYQREFMDEADIPGCPDYAVFDDIEAACDHIDAYDGDLAVKPAGLTGGKGVKVIGDQVTAEEAKTYLRDSDYDRVVLEERLVGEEFTVQAFVANGDLRTTPAVQDHKRAYEGDEGPNTGGMGSYTDTGLSLPFMAEGDYDDAVDVLEAVVDALPDYKGVLYGQFMLTAEGPKVVEFNARFGDPEAMNTLPVLETPFIDVLTAARDGNDLPKLSFTGEATVCKYAVPEGYPTDPDAGAKIAVDEESVGDALLYYASVDERDDGLYTTTSRAFAVVGRGDSIAAAEAEAEDALAAAGDRVRIRHDIGTADLVERRIEHMAEIRK</sequence>
<dbReference type="HAMAP" id="MF_00138">
    <property type="entry name" value="GARS"/>
    <property type="match status" value="1"/>
</dbReference>
<dbReference type="InterPro" id="IPR016185">
    <property type="entry name" value="PreATP-grasp_dom_sf"/>
</dbReference>
<dbReference type="eggNOG" id="arCOG04415">
    <property type="taxonomic scope" value="Archaea"/>
</dbReference>
<organism evidence="17 18">
    <name type="scientific">Halorubrum lacusprofundi (strain ATCC 49239 / DSM 5036 / JCM 8891 / ACAM 34)</name>
    <dbReference type="NCBI Taxonomy" id="416348"/>
    <lineage>
        <taxon>Archaea</taxon>
        <taxon>Methanobacteriati</taxon>
        <taxon>Methanobacteriota</taxon>
        <taxon>Stenosarchaea group</taxon>
        <taxon>Halobacteria</taxon>
        <taxon>Halobacteriales</taxon>
        <taxon>Haloferacaceae</taxon>
        <taxon>Halorubrum</taxon>
    </lineage>
</organism>
<accession>B9LNE9</accession>